<dbReference type="Proteomes" id="UP000577891">
    <property type="component" value="Unassembled WGS sequence"/>
</dbReference>
<gene>
    <name evidence="1" type="ORF">HLH35_14565</name>
</gene>
<sequence>MTSLLEDYLQEHEIYNVSSAVDFLKKCGFGLVYQDVDKRLNVSRQFRKLWLGKSTKIVRGIFPLLPTELYASVYISNDDAEKIGKLELTAFPSAF</sequence>
<dbReference type="EMBL" id="JABEQE010000013">
    <property type="protein sequence ID" value="MBB2173325.1"/>
    <property type="molecule type" value="Genomic_DNA"/>
</dbReference>
<accession>A0A7W4P437</accession>
<proteinExistence type="predicted"/>
<protein>
    <submittedName>
        <fullName evidence="1">Uncharacterized protein</fullName>
    </submittedName>
</protein>
<evidence type="ECO:0000313" key="1">
    <source>
        <dbReference type="EMBL" id="MBB2173325.1"/>
    </source>
</evidence>
<keyword evidence="2" id="KW-1185">Reference proteome</keyword>
<reference evidence="1 2" key="1">
    <citation type="submission" date="2020-04" db="EMBL/GenBank/DDBJ databases">
        <title>Description of novel Gluconacetobacter.</title>
        <authorList>
            <person name="Sombolestani A."/>
        </authorList>
    </citation>
    <scope>NUCLEOTIDE SEQUENCE [LARGE SCALE GENOMIC DNA]</scope>
    <source>
        <strain evidence="1 2">LMG 27724</strain>
    </source>
</reference>
<dbReference type="AlphaFoldDB" id="A0A7W4P437"/>
<organism evidence="1 2">
    <name type="scientific">Gluconacetobacter asukensis</name>
    <dbReference type="NCBI Taxonomy" id="1017181"/>
    <lineage>
        <taxon>Bacteria</taxon>
        <taxon>Pseudomonadati</taxon>
        <taxon>Pseudomonadota</taxon>
        <taxon>Alphaproteobacteria</taxon>
        <taxon>Acetobacterales</taxon>
        <taxon>Acetobacteraceae</taxon>
        <taxon>Gluconacetobacter</taxon>
    </lineage>
</organism>
<name>A0A7W4P437_9PROT</name>
<dbReference type="RefSeq" id="WP_182979825.1">
    <property type="nucleotide sequence ID" value="NZ_JABEQE010000013.1"/>
</dbReference>
<comment type="caution">
    <text evidence="1">The sequence shown here is derived from an EMBL/GenBank/DDBJ whole genome shotgun (WGS) entry which is preliminary data.</text>
</comment>
<evidence type="ECO:0000313" key="2">
    <source>
        <dbReference type="Proteomes" id="UP000577891"/>
    </source>
</evidence>